<feature type="compositionally biased region" description="Low complexity" evidence="1">
    <location>
        <begin position="256"/>
        <end position="274"/>
    </location>
</feature>
<gene>
    <name evidence="4" type="ORF">PV10_02841</name>
</gene>
<feature type="compositionally biased region" description="Polar residues" evidence="1">
    <location>
        <begin position="72"/>
        <end position="97"/>
    </location>
</feature>
<dbReference type="AlphaFoldDB" id="A0A0D1X080"/>
<feature type="domain" description="DUF7820" evidence="3">
    <location>
        <begin position="350"/>
        <end position="693"/>
    </location>
</feature>
<proteinExistence type="predicted"/>
<organism evidence="4 5">
    <name type="scientific">Exophiala mesophila</name>
    <name type="common">Black yeast-like fungus</name>
    <dbReference type="NCBI Taxonomy" id="212818"/>
    <lineage>
        <taxon>Eukaryota</taxon>
        <taxon>Fungi</taxon>
        <taxon>Dikarya</taxon>
        <taxon>Ascomycota</taxon>
        <taxon>Pezizomycotina</taxon>
        <taxon>Eurotiomycetes</taxon>
        <taxon>Chaetothyriomycetidae</taxon>
        <taxon>Chaetothyriales</taxon>
        <taxon>Herpotrichiellaceae</taxon>
        <taxon>Exophiala</taxon>
    </lineage>
</organism>
<dbReference type="Pfam" id="PF25130">
    <property type="entry name" value="DUF7820"/>
    <property type="match status" value="1"/>
</dbReference>
<feature type="region of interest" description="Disordered" evidence="1">
    <location>
        <begin position="247"/>
        <end position="298"/>
    </location>
</feature>
<dbReference type="STRING" id="212818.A0A0D1X080"/>
<evidence type="ECO:0000259" key="3">
    <source>
        <dbReference type="Pfam" id="PF25130"/>
    </source>
</evidence>
<dbReference type="PANTHER" id="PTHR42078">
    <property type="entry name" value="GLUCAN 1, 4-ALPHA-GLUCOSIDASE"/>
    <property type="match status" value="1"/>
</dbReference>
<reference evidence="4 5" key="1">
    <citation type="submission" date="2015-01" db="EMBL/GenBank/DDBJ databases">
        <title>The Genome Sequence of Exophiala mesophila CBS40295.</title>
        <authorList>
            <consortium name="The Broad Institute Genomics Platform"/>
            <person name="Cuomo C."/>
            <person name="de Hoog S."/>
            <person name="Gorbushina A."/>
            <person name="Stielow B."/>
            <person name="Teixiera M."/>
            <person name="Abouelleil A."/>
            <person name="Chapman S.B."/>
            <person name="Priest M."/>
            <person name="Young S.K."/>
            <person name="Wortman J."/>
            <person name="Nusbaum C."/>
            <person name="Birren B."/>
        </authorList>
    </citation>
    <scope>NUCLEOTIDE SEQUENCE [LARGE SCALE GENOMIC DNA]</scope>
    <source>
        <strain evidence="4 5">CBS 40295</strain>
    </source>
</reference>
<feature type="compositionally biased region" description="Low complexity" evidence="1">
    <location>
        <begin position="39"/>
        <end position="56"/>
    </location>
</feature>
<feature type="region of interest" description="Disordered" evidence="1">
    <location>
        <begin position="1"/>
        <end position="97"/>
    </location>
</feature>
<name>A0A0D1X080_EXOME</name>
<feature type="compositionally biased region" description="Polar residues" evidence="1">
    <location>
        <begin position="275"/>
        <end position="285"/>
    </location>
</feature>
<dbReference type="VEuPathDB" id="FungiDB:PV10_02841"/>
<dbReference type="GeneID" id="27320686"/>
<keyword evidence="2" id="KW-0472">Membrane</keyword>
<dbReference type="PANTHER" id="PTHR42078:SF1">
    <property type="entry name" value="GLUCAN 1, 4-ALPHA-GLUCOSIDASE"/>
    <property type="match status" value="1"/>
</dbReference>
<dbReference type="OrthoDB" id="514070at2759"/>
<dbReference type="Proteomes" id="UP000054302">
    <property type="component" value="Unassembled WGS sequence"/>
</dbReference>
<feature type="region of interest" description="Disordered" evidence="1">
    <location>
        <begin position="111"/>
        <end position="144"/>
    </location>
</feature>
<evidence type="ECO:0000313" key="5">
    <source>
        <dbReference type="Proteomes" id="UP000054302"/>
    </source>
</evidence>
<dbReference type="HOGENOM" id="CLU_011816_1_0_1"/>
<keyword evidence="5" id="KW-1185">Reference proteome</keyword>
<keyword evidence="2" id="KW-0812">Transmembrane</keyword>
<evidence type="ECO:0000256" key="1">
    <source>
        <dbReference type="SAM" id="MobiDB-lite"/>
    </source>
</evidence>
<dbReference type="EMBL" id="KN847521">
    <property type="protein sequence ID" value="KIV95160.1"/>
    <property type="molecule type" value="Genomic_DNA"/>
</dbReference>
<feature type="compositionally biased region" description="Low complexity" evidence="1">
    <location>
        <begin position="204"/>
        <end position="213"/>
    </location>
</feature>
<feature type="compositionally biased region" description="Polar residues" evidence="1">
    <location>
        <begin position="111"/>
        <end position="123"/>
    </location>
</feature>
<feature type="region of interest" description="Disordered" evidence="1">
    <location>
        <begin position="574"/>
        <end position="598"/>
    </location>
</feature>
<feature type="compositionally biased region" description="Polar residues" evidence="1">
    <location>
        <begin position="21"/>
        <end position="31"/>
    </location>
</feature>
<dbReference type="RefSeq" id="XP_016226734.1">
    <property type="nucleotide sequence ID" value="XM_016367216.1"/>
</dbReference>
<sequence length="695" mass="74789">MARRPGSIDSFTPDGRPLSIRGSNNSSNPNVFSDDYAVDTSDSLNSLSRSQSITSRPESLSVIRDSPDGAVTSDSPTGLSSTVANSSPLNRTSLPEASSIPQRIVSISSHADTHRTLSTSSHFSIPRAPSPYNGPTAPSHPYGMYSQVTRASSIISDSTIRPVDSPFVPQGGPEHPYGMYQNTVPEEEDDAQLSTPLGFPVLGSSAASASQSSGNDVGDIVGTDGHVEQLPPYSRYADNVIAKSDLDRIDRGGAVPSSTESLTPPPTTDISSTSNIESTPITPSTTDEELARKEGMKRRRTNRKIFGLPFWTFVTVVASVIVAALVGGVIGGVVGNRKGAEHALGSSTTTTTVWLDADPASTDGSTGSCPTGHFTLPLNQSAEIDTCIVDPLYTNTWGCLDVAKLGINVFEAPNGGPPVSVVFDDYSIRPQLFKYGPQPADFNGSAFTLAPYKDKEDDELGVALFFSVLFDKLSILPADALSPPNEKKRSIPAQQLTERQTWDDSTWLKIGDQPWYCFWNSTISEFWIFLNQDIDDLSGASATTSSDTSTITTPSNPYYTKSYSTSDATVSLTESSTVMDPSKSTPSPSIPTKSYTNGKVKRQATQIGSSGYFPKLVKMVEKRKPHSNIQPYCQQMQVLNNWQILPIPTVPTICIDESEYSPAAATSTSYGKTKRSPEEIQQMGSNCICEWFSDY</sequence>
<evidence type="ECO:0000313" key="4">
    <source>
        <dbReference type="EMBL" id="KIV95160.1"/>
    </source>
</evidence>
<dbReference type="OMA" id="YAMYPQN"/>
<keyword evidence="2" id="KW-1133">Transmembrane helix</keyword>
<dbReference type="InterPro" id="IPR056722">
    <property type="entry name" value="DUF7820"/>
</dbReference>
<evidence type="ECO:0000256" key="2">
    <source>
        <dbReference type="SAM" id="Phobius"/>
    </source>
</evidence>
<feature type="compositionally biased region" description="Low complexity" evidence="1">
    <location>
        <begin position="581"/>
        <end position="594"/>
    </location>
</feature>
<feature type="region of interest" description="Disordered" evidence="1">
    <location>
        <begin position="159"/>
        <end position="182"/>
    </location>
</feature>
<feature type="region of interest" description="Disordered" evidence="1">
    <location>
        <begin position="204"/>
        <end position="229"/>
    </location>
</feature>
<accession>A0A0D1X080</accession>
<feature type="transmembrane region" description="Helical" evidence="2">
    <location>
        <begin position="305"/>
        <end position="330"/>
    </location>
</feature>
<protein>
    <recommendedName>
        <fullName evidence="3">DUF7820 domain-containing protein</fullName>
    </recommendedName>
</protein>